<gene>
    <name evidence="1" type="ORF">DK843_09920</name>
</gene>
<keyword evidence="1" id="KW-0808">Transferase</keyword>
<protein>
    <submittedName>
        <fullName evidence="1">Class I SAM-dependent methyltransferase</fullName>
    </submittedName>
</protein>
<dbReference type="Gene3D" id="3.40.50.150">
    <property type="entry name" value="Vaccinia Virus protein VP39"/>
    <property type="match status" value="1"/>
</dbReference>
<dbReference type="KEGG" id="chrb:DK843_09920"/>
<dbReference type="Pfam" id="PF13489">
    <property type="entry name" value="Methyltransf_23"/>
    <property type="match status" value="1"/>
</dbReference>
<accession>A0A344UH39</accession>
<dbReference type="Proteomes" id="UP000252038">
    <property type="component" value="Chromosome"/>
</dbReference>
<dbReference type="KEGG" id="chri:DK842_04455"/>
<proteinExistence type="predicted"/>
<dbReference type="SUPFAM" id="SSF53756">
    <property type="entry name" value="UDP-Glycosyltransferase/glycogen phosphorylase"/>
    <property type="match status" value="1"/>
</dbReference>
<sequence>MASFGRNETLLRAGWRVSSRQPGIPTAEKPGRAAVAAASRRRGMKPTALIYALWEKNLPVLTQYLQGRNRVVFVPDYMINDTLRQAVQEAGSELIPLPLSADLGMVEEIQPLLERVEQNGFVCELSPGATDPRVKEALLQALRRDLPAVRGLFKVLDDISAMCDIEITLLNEDVLRDGKSLALWSRRKKIPVLQVVHGTGMGRDYIGEEVVSDYLALPSNRSVEYFLDLGVPAGNLFVVGEAGWDVIPAMSAKRDEIRASVAASFNLPLDGQWIVWGSTWNAGLSFLDDRDSLQQMMEACLAIQQLREGGFGNAWLVYKDRVTAMAGADRLRENFFAVAEKLGVGDCVRYAVSDSKYWAAAGDAVVSYDSNLSIEAVLAGTPAINVLSDFGSVAGGSFGANDGVLTLEAQDVALALAKLIADAEFRKSLLEAAAARREFFNAGVDGKATSRLVELVDQLALRFPEKQGQYVWQEYLSVESHDVTAGYHTTGRQDLIDMIANRPKLMLDIGCAGGANGALAKLRFPDCQVWGIETNKAAAELASRRLDKVLVGMFEDFDLEREGIAKGSLDMALLADVLEHMYDPWRVMVKLREYLSEKGQVVVSIPNVRNLVLIGELMKGNWTYAREGLLDITHIRFFTEKEIQKFCRETGYRVLAKKNALDTRLLPLMERAQGSLPCNIEVEKMVIKNVTHEEMQEMCTLQFYLLLEKA</sequence>
<dbReference type="GO" id="GO:0032259">
    <property type="term" value="P:methylation"/>
    <property type="evidence" value="ECO:0007669"/>
    <property type="project" value="UniProtKB-KW"/>
</dbReference>
<evidence type="ECO:0000313" key="2">
    <source>
        <dbReference type="Proteomes" id="UP000252038"/>
    </source>
</evidence>
<dbReference type="GO" id="GO:0008168">
    <property type="term" value="F:methyltransferase activity"/>
    <property type="evidence" value="ECO:0007669"/>
    <property type="project" value="UniProtKB-KW"/>
</dbReference>
<dbReference type="CDD" id="cd02440">
    <property type="entry name" value="AdoMet_MTases"/>
    <property type="match status" value="1"/>
</dbReference>
<dbReference type="SUPFAM" id="SSF53335">
    <property type="entry name" value="S-adenosyl-L-methionine-dependent methyltransferases"/>
    <property type="match status" value="1"/>
</dbReference>
<keyword evidence="1" id="KW-0489">Methyltransferase</keyword>
<reference evidence="1 2" key="1">
    <citation type="submission" date="2018-05" db="EMBL/GenBank/DDBJ databases">
        <title>Genome sequencing, assembly and analysis of the novel insecticidal bacterium, Chromobacterium phragmitis.</title>
        <authorList>
            <person name="Sparks M.E."/>
            <person name="Blackburn M.B."/>
            <person name="Gundersen-Rindal D.E."/>
        </authorList>
    </citation>
    <scope>NUCLEOTIDE SEQUENCE [LARGE SCALE GENOMIC DNA]</scope>
    <source>
        <strain evidence="1">IIBBL 274-1</strain>
    </source>
</reference>
<dbReference type="InterPro" id="IPR029063">
    <property type="entry name" value="SAM-dependent_MTases_sf"/>
</dbReference>
<dbReference type="PANTHER" id="PTHR43861">
    <property type="entry name" value="TRANS-ACONITATE 2-METHYLTRANSFERASE-RELATED"/>
    <property type="match status" value="1"/>
</dbReference>
<name>A0A344UH39_9NEIS</name>
<dbReference type="PANTHER" id="PTHR43861:SF6">
    <property type="entry name" value="METHYLTRANSFERASE TYPE 11"/>
    <property type="match status" value="1"/>
</dbReference>
<dbReference type="EMBL" id="CP029554">
    <property type="protein sequence ID" value="AXE34587.1"/>
    <property type="molecule type" value="Genomic_DNA"/>
</dbReference>
<organism evidence="1 2">
    <name type="scientific">Chromobacterium phragmitis</name>
    <dbReference type="NCBI Taxonomy" id="2202141"/>
    <lineage>
        <taxon>Bacteria</taxon>
        <taxon>Pseudomonadati</taxon>
        <taxon>Pseudomonadota</taxon>
        <taxon>Betaproteobacteria</taxon>
        <taxon>Neisseriales</taxon>
        <taxon>Chromobacteriaceae</taxon>
        <taxon>Chromobacterium</taxon>
    </lineage>
</organism>
<dbReference type="AlphaFoldDB" id="A0A344UH39"/>
<evidence type="ECO:0000313" key="1">
    <source>
        <dbReference type="EMBL" id="AXE34587.1"/>
    </source>
</evidence>
<dbReference type="OrthoDB" id="9790457at2"/>